<sequence length="316" mass="31338">MRPVVVFEGVTKTYPGGVAAVREMDLLIRSGELVAVVGPSGSGKSSLLHLMGTLDRPTTGRITIDGHDVARLSDRELAALRAQRIGFVFQQFHLTVGVPVLDTVADGLLYAGVPLRERRRRASAALARVGLGHRARHLPHQLSGGERQRAAVARAVIGEPALLLADEPTGNLDSASGAAVLDLLRELHAAGTTVVVITHDRELAAALDRRVEIRDGRIVADSDTRGAAGAAALRGATAPPGPAGPATAGTAGPAAATAPAGAAAGAGAAGAAAPSGAMSLPSAAGVAGPTAPPDPAAPPGAAGAADAGAAVGWGRS</sequence>
<evidence type="ECO:0000313" key="7">
    <source>
        <dbReference type="Proteomes" id="UP001500253"/>
    </source>
</evidence>
<evidence type="ECO:0000256" key="1">
    <source>
        <dbReference type="ARBA" id="ARBA00022448"/>
    </source>
</evidence>
<keyword evidence="3" id="KW-0067">ATP-binding</keyword>
<feature type="region of interest" description="Disordered" evidence="4">
    <location>
        <begin position="234"/>
        <end position="257"/>
    </location>
</feature>
<keyword evidence="1" id="KW-0813">Transport</keyword>
<dbReference type="InterPro" id="IPR017911">
    <property type="entry name" value="MacB-like_ATP-bd"/>
</dbReference>
<dbReference type="Proteomes" id="UP001500253">
    <property type="component" value="Unassembled WGS sequence"/>
</dbReference>
<dbReference type="CDD" id="cd03255">
    <property type="entry name" value="ABC_MJ0796_LolCDE_FtsE"/>
    <property type="match status" value="1"/>
</dbReference>
<feature type="compositionally biased region" description="Low complexity" evidence="4">
    <location>
        <begin position="299"/>
        <end position="316"/>
    </location>
</feature>
<organism evidence="6 7">
    <name type="scientific">Streptomyces cuspidosporus</name>
    <dbReference type="NCBI Taxonomy" id="66882"/>
    <lineage>
        <taxon>Bacteria</taxon>
        <taxon>Bacillati</taxon>
        <taxon>Actinomycetota</taxon>
        <taxon>Actinomycetes</taxon>
        <taxon>Kitasatosporales</taxon>
        <taxon>Streptomycetaceae</taxon>
        <taxon>Streptomyces</taxon>
    </lineage>
</organism>
<keyword evidence="2" id="KW-0547">Nucleotide-binding</keyword>
<accession>A0ABP5TYS5</accession>
<evidence type="ECO:0000256" key="3">
    <source>
        <dbReference type="ARBA" id="ARBA00022840"/>
    </source>
</evidence>
<feature type="domain" description="ABC transporter" evidence="5">
    <location>
        <begin position="5"/>
        <end position="240"/>
    </location>
</feature>
<evidence type="ECO:0000313" key="6">
    <source>
        <dbReference type="EMBL" id="GAA2365100.1"/>
    </source>
</evidence>
<comment type="caution">
    <text evidence="6">The sequence shown here is derived from an EMBL/GenBank/DDBJ whole genome shotgun (WGS) entry which is preliminary data.</text>
</comment>
<keyword evidence="7" id="KW-1185">Reference proteome</keyword>
<dbReference type="EMBL" id="BAAASD010000040">
    <property type="protein sequence ID" value="GAA2365100.1"/>
    <property type="molecule type" value="Genomic_DNA"/>
</dbReference>
<protein>
    <recommendedName>
        <fullName evidence="5">ABC transporter domain-containing protein</fullName>
    </recommendedName>
</protein>
<dbReference type="SMART" id="SM00382">
    <property type="entry name" value="AAA"/>
    <property type="match status" value="1"/>
</dbReference>
<dbReference type="PANTHER" id="PTHR24220">
    <property type="entry name" value="IMPORT ATP-BINDING PROTEIN"/>
    <property type="match status" value="1"/>
</dbReference>
<gene>
    <name evidence="6" type="ORF">GCM10010246_67090</name>
</gene>
<name>A0ABP5TYS5_9ACTN</name>
<dbReference type="PROSITE" id="PS00211">
    <property type="entry name" value="ABC_TRANSPORTER_1"/>
    <property type="match status" value="1"/>
</dbReference>
<dbReference type="SUPFAM" id="SSF52540">
    <property type="entry name" value="P-loop containing nucleoside triphosphate hydrolases"/>
    <property type="match status" value="1"/>
</dbReference>
<dbReference type="InterPro" id="IPR003439">
    <property type="entry name" value="ABC_transporter-like_ATP-bd"/>
</dbReference>
<evidence type="ECO:0000259" key="5">
    <source>
        <dbReference type="PROSITE" id="PS50893"/>
    </source>
</evidence>
<dbReference type="InterPro" id="IPR015854">
    <property type="entry name" value="ABC_transpr_LolD-like"/>
</dbReference>
<proteinExistence type="predicted"/>
<dbReference type="Gene3D" id="3.40.50.300">
    <property type="entry name" value="P-loop containing nucleotide triphosphate hydrolases"/>
    <property type="match status" value="1"/>
</dbReference>
<feature type="compositionally biased region" description="Low complexity" evidence="4">
    <location>
        <begin position="271"/>
        <end position="289"/>
    </location>
</feature>
<evidence type="ECO:0000256" key="4">
    <source>
        <dbReference type="SAM" id="MobiDB-lite"/>
    </source>
</evidence>
<dbReference type="InterPro" id="IPR003593">
    <property type="entry name" value="AAA+_ATPase"/>
</dbReference>
<feature type="region of interest" description="Disordered" evidence="4">
    <location>
        <begin position="271"/>
        <end position="316"/>
    </location>
</feature>
<dbReference type="InterPro" id="IPR027417">
    <property type="entry name" value="P-loop_NTPase"/>
</dbReference>
<reference evidence="7" key="1">
    <citation type="journal article" date="2019" name="Int. J. Syst. Evol. Microbiol.">
        <title>The Global Catalogue of Microorganisms (GCM) 10K type strain sequencing project: providing services to taxonomists for standard genome sequencing and annotation.</title>
        <authorList>
            <consortium name="The Broad Institute Genomics Platform"/>
            <consortium name="The Broad Institute Genome Sequencing Center for Infectious Disease"/>
            <person name="Wu L."/>
            <person name="Ma J."/>
        </authorList>
    </citation>
    <scope>NUCLEOTIDE SEQUENCE [LARGE SCALE GENOMIC DNA]</scope>
    <source>
        <strain evidence="7">JCM 4316</strain>
    </source>
</reference>
<evidence type="ECO:0000256" key="2">
    <source>
        <dbReference type="ARBA" id="ARBA00022741"/>
    </source>
</evidence>
<dbReference type="Pfam" id="PF00005">
    <property type="entry name" value="ABC_tran"/>
    <property type="match status" value="1"/>
</dbReference>
<dbReference type="InterPro" id="IPR017871">
    <property type="entry name" value="ABC_transporter-like_CS"/>
</dbReference>
<dbReference type="PROSITE" id="PS50893">
    <property type="entry name" value="ABC_TRANSPORTER_2"/>
    <property type="match status" value="1"/>
</dbReference>